<keyword evidence="2" id="KW-1185">Reference proteome</keyword>
<dbReference type="PANTHER" id="PTHR48098">
    <property type="entry name" value="ENTEROCHELIN ESTERASE-RELATED"/>
    <property type="match status" value="1"/>
</dbReference>
<proteinExistence type="predicted"/>
<dbReference type="Proteomes" id="UP000244677">
    <property type="component" value="Chromosome"/>
</dbReference>
<dbReference type="SUPFAM" id="SSF48452">
    <property type="entry name" value="TPR-like"/>
    <property type="match status" value="1"/>
</dbReference>
<dbReference type="AlphaFoldDB" id="A0A2S1LST2"/>
<dbReference type="Gene3D" id="3.40.50.1820">
    <property type="entry name" value="alpha/beta hydrolase"/>
    <property type="match status" value="1"/>
</dbReference>
<dbReference type="InterPro" id="IPR029058">
    <property type="entry name" value="AB_hydrolase_fold"/>
</dbReference>
<protein>
    <recommendedName>
        <fullName evidence="3">Esterase</fullName>
    </recommendedName>
</protein>
<evidence type="ECO:0008006" key="3">
    <source>
        <dbReference type="Google" id="ProtNLM"/>
    </source>
</evidence>
<dbReference type="InterPro" id="IPR011990">
    <property type="entry name" value="TPR-like_helical_dom_sf"/>
</dbReference>
<dbReference type="KEGG" id="fki:FK004_16690"/>
<reference evidence="1 2" key="1">
    <citation type="submission" date="2017-04" db="EMBL/GenBank/DDBJ databases">
        <title>Complete genome sequence of Flavobacterium kingsejong AJ004.</title>
        <authorList>
            <person name="Lee P.C."/>
        </authorList>
    </citation>
    <scope>NUCLEOTIDE SEQUENCE [LARGE SCALE GENOMIC DNA]</scope>
    <source>
        <strain evidence="1 2">AJ004</strain>
    </source>
</reference>
<organism evidence="1 2">
    <name type="scientific">Flavobacterium kingsejongi</name>
    <dbReference type="NCBI Taxonomy" id="1678728"/>
    <lineage>
        <taxon>Bacteria</taxon>
        <taxon>Pseudomonadati</taxon>
        <taxon>Bacteroidota</taxon>
        <taxon>Flavobacteriia</taxon>
        <taxon>Flavobacteriales</taxon>
        <taxon>Flavobacteriaceae</taxon>
        <taxon>Flavobacterium</taxon>
    </lineage>
</organism>
<sequence>MIKKTFVLLFIFNSLTVTLFAQKYERYKKLKDTTIISKYLGFEKKISILVPIEWQNELKNNFPLIIIFDEQNQRSHNYIINTIDYLTSNELMPSSIIISVASEQRYRYIETQYKISDPNGLASENEKFIFEELIPLAEKEYNASPFRLLIGHSRYGYFTTSLFNSRINDLNAVISMSPFFIQKNVDLTDSISKLNKQSYSSKKYYRFGIGNDFPEDFNKMDSIIKKPVLHPLLDIRGFRFKEAGHDATPGLIINTALYEIFEEWSTIQAKYSSIKQKDLSIKASLDQEILSNYGIQLNFSIGILNGKGWYFYNEKQYDKAIQAWQILMASYPNFSEGYLYMIKAQIQLKHNYYKTVDDFKKSLDNSGIYTEKEKKELTLELEEMIK</sequence>
<dbReference type="InterPro" id="IPR050583">
    <property type="entry name" value="Mycobacterial_A85_antigen"/>
</dbReference>
<dbReference type="RefSeq" id="WP_108738250.1">
    <property type="nucleotide sequence ID" value="NZ_CP020919.1"/>
</dbReference>
<gene>
    <name evidence="1" type="ORF">FK004_16690</name>
</gene>
<evidence type="ECO:0000313" key="2">
    <source>
        <dbReference type="Proteomes" id="UP000244677"/>
    </source>
</evidence>
<dbReference type="PANTHER" id="PTHR48098:SF6">
    <property type="entry name" value="FERRI-BACILLIBACTIN ESTERASE BESA"/>
    <property type="match status" value="1"/>
</dbReference>
<dbReference type="Pfam" id="PF00756">
    <property type="entry name" value="Esterase"/>
    <property type="match status" value="1"/>
</dbReference>
<evidence type="ECO:0000313" key="1">
    <source>
        <dbReference type="EMBL" id="AWG26748.1"/>
    </source>
</evidence>
<dbReference type="Gene3D" id="1.25.40.10">
    <property type="entry name" value="Tetratricopeptide repeat domain"/>
    <property type="match status" value="1"/>
</dbReference>
<dbReference type="EMBL" id="CP020919">
    <property type="protein sequence ID" value="AWG26748.1"/>
    <property type="molecule type" value="Genomic_DNA"/>
</dbReference>
<dbReference type="SUPFAM" id="SSF53474">
    <property type="entry name" value="alpha/beta-Hydrolases"/>
    <property type="match status" value="1"/>
</dbReference>
<name>A0A2S1LST2_9FLAO</name>
<dbReference type="OrthoDB" id="9784036at2"/>
<dbReference type="InterPro" id="IPR000801">
    <property type="entry name" value="Esterase-like"/>
</dbReference>
<accession>A0A2S1LST2</accession>